<accession>A0A6C0BRP1</accession>
<protein>
    <submittedName>
        <fullName evidence="4">Uncharacterized protein</fullName>
    </submittedName>
</protein>
<evidence type="ECO:0000256" key="2">
    <source>
        <dbReference type="SAM" id="MobiDB-lite"/>
    </source>
</evidence>
<evidence type="ECO:0000256" key="1">
    <source>
        <dbReference type="SAM" id="Coils"/>
    </source>
</evidence>
<feature type="transmembrane region" description="Helical" evidence="3">
    <location>
        <begin position="6"/>
        <end position="26"/>
    </location>
</feature>
<dbReference type="AlphaFoldDB" id="A0A6C0BRP1"/>
<dbReference type="EMBL" id="MN739218">
    <property type="protein sequence ID" value="QHS94229.1"/>
    <property type="molecule type" value="Genomic_DNA"/>
</dbReference>
<evidence type="ECO:0000313" key="4">
    <source>
        <dbReference type="EMBL" id="QHS94229.1"/>
    </source>
</evidence>
<sequence>MWKHILQISLIFCMFIVIAYIYRLNLQQINKKNKMIEKFKDSVEDPKPYSNEDFVLYANIIGIFKTQIGKEPSQDELFRCFNKIRSNDMSLAELDTLLVKEPKNYRLFLFPEAEQILLSNNDHLDYDKLVEEARKDVNKEETLNKQDYENSTEEEEDSHIESTLESTKTSKTSKTELYDKDNKVQYIINRPTVYNIHNGTTKGLECTNPSDIEDTIENTTLKILNSLKNTSENIKPKAIEDDGELVDESEYVQSEDVENNKQNVRNRCQTQKELDDQNKLSISNHQRNLNKMEYECNRNKKKETLAHEYDDMILRHDQLWKMPERRPPVCSIDSKKKCNVNPVEVQSALIGTLLNDASSTSVGSILPKFQFKEK</sequence>
<feature type="region of interest" description="Disordered" evidence="2">
    <location>
        <begin position="140"/>
        <end position="175"/>
    </location>
</feature>
<proteinExistence type="predicted"/>
<evidence type="ECO:0000256" key="3">
    <source>
        <dbReference type="SAM" id="Phobius"/>
    </source>
</evidence>
<feature type="compositionally biased region" description="Low complexity" evidence="2">
    <location>
        <begin position="161"/>
        <end position="172"/>
    </location>
</feature>
<reference evidence="4" key="1">
    <citation type="journal article" date="2020" name="Nature">
        <title>Giant virus diversity and host interactions through global metagenomics.</title>
        <authorList>
            <person name="Schulz F."/>
            <person name="Roux S."/>
            <person name="Paez-Espino D."/>
            <person name="Jungbluth S."/>
            <person name="Walsh D.A."/>
            <person name="Denef V.J."/>
            <person name="McMahon K.D."/>
            <person name="Konstantinidis K.T."/>
            <person name="Eloe-Fadrosh E.A."/>
            <person name="Kyrpides N.C."/>
            <person name="Woyke T."/>
        </authorList>
    </citation>
    <scope>NUCLEOTIDE SEQUENCE</scope>
    <source>
        <strain evidence="4">GVMAG-M-3300018416-26</strain>
    </source>
</reference>
<keyword evidence="3" id="KW-0812">Transmembrane</keyword>
<keyword evidence="1" id="KW-0175">Coiled coil</keyword>
<feature type="coiled-coil region" evidence="1">
    <location>
        <begin position="254"/>
        <end position="302"/>
    </location>
</feature>
<keyword evidence="3" id="KW-0472">Membrane</keyword>
<name>A0A6C0BRP1_9ZZZZ</name>
<organism evidence="4">
    <name type="scientific">viral metagenome</name>
    <dbReference type="NCBI Taxonomy" id="1070528"/>
    <lineage>
        <taxon>unclassified sequences</taxon>
        <taxon>metagenomes</taxon>
        <taxon>organismal metagenomes</taxon>
    </lineage>
</organism>
<keyword evidence="3" id="KW-1133">Transmembrane helix</keyword>